<evidence type="ECO:0000256" key="5">
    <source>
        <dbReference type="ARBA" id="ARBA00023331"/>
    </source>
</evidence>
<keyword evidence="4" id="KW-0472">Membrane</keyword>
<dbReference type="AlphaFoldDB" id="A0A437CBQ0"/>
<dbReference type="GO" id="GO:0042151">
    <property type="term" value="C:nematocyst"/>
    <property type="evidence" value="ECO:0007669"/>
    <property type="project" value="UniProtKB-SubCell"/>
</dbReference>
<keyword evidence="4" id="KW-1053">Target membrane</keyword>
<dbReference type="PANTHER" id="PTHR40388:SF3">
    <property type="entry name" value="DELTA-ACTITOXIN-AEQ1C-LIKE"/>
    <property type="match status" value="1"/>
</dbReference>
<dbReference type="SUPFAM" id="SSF63724">
    <property type="entry name" value="Cytolysin/lectin"/>
    <property type="match status" value="1"/>
</dbReference>
<evidence type="ECO:0000256" key="3">
    <source>
        <dbReference type="ARBA" id="ARBA00022537"/>
    </source>
</evidence>
<evidence type="ECO:0000313" key="8">
    <source>
        <dbReference type="Proteomes" id="UP000283210"/>
    </source>
</evidence>
<protein>
    <submittedName>
        <fullName evidence="7">Uncharacterized protein</fullName>
    </submittedName>
</protein>
<dbReference type="InterPro" id="IPR009104">
    <property type="entry name" value="Anemon_actinoporin-like"/>
</dbReference>
<feature type="compositionally biased region" description="Low complexity" evidence="6">
    <location>
        <begin position="54"/>
        <end position="69"/>
    </location>
</feature>
<sequence>MSSEHPVFRRTSSASAPPGVAAEAAHRFTAFVSGRRSLSVVEMQAKVKKLVGKPASPASSTPACSSTTSEEPMDEELVSAVVDIEAGSQQTGVVHHEKGGVASDSCPSQTVTCLQKTPCLVTKTASTMPETAEAHSVTLATNRNCTIEITNVSSLFCLVNPKVHMESGFSFSPPQPTVRTTKTEVCSFIKDDNTATGAVGVLTYEMFNMKQRSCSELIAVMFSVPFDYTFYKNWLGVGIFDKARACDDKLFDHMYKGKDFTNFVRQEANGSGVLYQGREVDVRACMSDEGKAIVKLELYDKMGR</sequence>
<keyword evidence="8" id="KW-1185">Reference proteome</keyword>
<dbReference type="GO" id="GO:0046930">
    <property type="term" value="C:pore complex"/>
    <property type="evidence" value="ECO:0007669"/>
    <property type="project" value="InterPro"/>
</dbReference>
<dbReference type="Pfam" id="PF06369">
    <property type="entry name" value="Anemone_cytotox"/>
    <property type="match status" value="1"/>
</dbReference>
<evidence type="ECO:0000256" key="4">
    <source>
        <dbReference type="ARBA" id="ARBA00023298"/>
    </source>
</evidence>
<evidence type="ECO:0000313" key="7">
    <source>
        <dbReference type="EMBL" id="RVE60048.1"/>
    </source>
</evidence>
<evidence type="ECO:0000256" key="2">
    <source>
        <dbReference type="ARBA" id="ARBA00004532"/>
    </source>
</evidence>
<dbReference type="EMBL" id="CM012455">
    <property type="protein sequence ID" value="RVE60048.1"/>
    <property type="molecule type" value="Genomic_DNA"/>
</dbReference>
<proteinExistence type="predicted"/>
<feature type="region of interest" description="Disordered" evidence="6">
    <location>
        <begin position="51"/>
        <end position="72"/>
    </location>
</feature>
<evidence type="ECO:0000256" key="6">
    <source>
        <dbReference type="SAM" id="MobiDB-lite"/>
    </source>
</evidence>
<gene>
    <name evidence="7" type="ORF">OJAV_G00194270</name>
</gene>
<dbReference type="InterPro" id="IPR050677">
    <property type="entry name" value="Actinoporin_PFT"/>
</dbReference>
<dbReference type="GO" id="GO:0044218">
    <property type="term" value="C:other organism cell membrane"/>
    <property type="evidence" value="ECO:0007669"/>
    <property type="project" value="UniProtKB-KW"/>
</dbReference>
<dbReference type="PANTHER" id="PTHR40388">
    <property type="entry name" value="BRYOPORIN"/>
    <property type="match status" value="1"/>
</dbReference>
<dbReference type="Proteomes" id="UP000283210">
    <property type="component" value="Chromosome 19"/>
</dbReference>
<evidence type="ECO:0000256" key="1">
    <source>
        <dbReference type="ARBA" id="ARBA00004175"/>
    </source>
</evidence>
<dbReference type="GO" id="GO:0046931">
    <property type="term" value="P:pore complex assembly"/>
    <property type="evidence" value="ECO:0007669"/>
    <property type="project" value="InterPro"/>
</dbReference>
<organism evidence="7 8">
    <name type="scientific">Oryzias javanicus</name>
    <name type="common">Javanese ricefish</name>
    <name type="synonym">Aplocheilus javanicus</name>
    <dbReference type="NCBI Taxonomy" id="123683"/>
    <lineage>
        <taxon>Eukaryota</taxon>
        <taxon>Metazoa</taxon>
        <taxon>Chordata</taxon>
        <taxon>Craniata</taxon>
        <taxon>Vertebrata</taxon>
        <taxon>Euteleostomi</taxon>
        <taxon>Actinopterygii</taxon>
        <taxon>Neopterygii</taxon>
        <taxon>Teleostei</taxon>
        <taxon>Neoteleostei</taxon>
        <taxon>Acanthomorphata</taxon>
        <taxon>Ovalentaria</taxon>
        <taxon>Atherinomorphae</taxon>
        <taxon>Beloniformes</taxon>
        <taxon>Adrianichthyidae</taxon>
        <taxon>Oryziinae</taxon>
        <taxon>Oryzias</taxon>
    </lineage>
</organism>
<reference evidence="7 8" key="1">
    <citation type="submission" date="2018-11" db="EMBL/GenBank/DDBJ databases">
        <authorList>
            <person name="Lopez-Roques C."/>
            <person name="Donnadieu C."/>
            <person name="Bouchez O."/>
            <person name="Klopp C."/>
            <person name="Cabau C."/>
            <person name="Zahm M."/>
        </authorList>
    </citation>
    <scope>NUCLEOTIDE SEQUENCE [LARGE SCALE GENOMIC DNA]</scope>
    <source>
        <strain evidence="7">RS831</strain>
        <tissue evidence="7">Whole body</tissue>
    </source>
</reference>
<comment type="subcellular location">
    <subcellularLocation>
        <location evidence="2">Nematocyst</location>
    </subcellularLocation>
    <subcellularLocation>
        <location evidence="1">Target cell membrane</location>
    </subcellularLocation>
</comment>
<dbReference type="GO" id="GO:0051715">
    <property type="term" value="P:cytolysis in another organism"/>
    <property type="evidence" value="ECO:0007669"/>
    <property type="project" value="InterPro"/>
</dbReference>
<name>A0A437CBQ0_ORYJA</name>
<dbReference type="GO" id="GO:0006812">
    <property type="term" value="P:monoatomic cation transport"/>
    <property type="evidence" value="ECO:0007669"/>
    <property type="project" value="InterPro"/>
</dbReference>
<dbReference type="GO" id="GO:0015267">
    <property type="term" value="F:channel activity"/>
    <property type="evidence" value="ECO:0007669"/>
    <property type="project" value="InterPro"/>
</dbReference>
<dbReference type="Gene3D" id="2.60.270.20">
    <property type="entry name" value="Cytolysin/lectin"/>
    <property type="match status" value="1"/>
</dbReference>
<dbReference type="InterPro" id="IPR015926">
    <property type="entry name" value="Cytolysin/lectin"/>
</dbReference>
<keyword evidence="5" id="KW-0166">Nematocyst</keyword>
<dbReference type="OrthoDB" id="2304600at2759"/>
<reference evidence="7 8" key="2">
    <citation type="submission" date="2019-01" db="EMBL/GenBank/DDBJ databases">
        <title>A chromosome length genome reference of the Java medaka (oryzias javanicus).</title>
        <authorList>
            <person name="Herpin A."/>
            <person name="Takehana Y."/>
            <person name="Naruse K."/>
            <person name="Ansai S."/>
            <person name="Kawaguchi M."/>
        </authorList>
    </citation>
    <scope>NUCLEOTIDE SEQUENCE [LARGE SCALE GENOMIC DNA]</scope>
    <source>
        <strain evidence="7">RS831</strain>
        <tissue evidence="7">Whole body</tissue>
    </source>
</reference>
<keyword evidence="3" id="KW-1052">Target cell membrane</keyword>
<accession>A0A437CBQ0</accession>